<comment type="caution">
    <text evidence="8">The sequence shown here is derived from an EMBL/GenBank/DDBJ whole genome shotgun (WGS) entry which is preliminary data.</text>
</comment>
<dbReference type="InterPro" id="IPR020846">
    <property type="entry name" value="MFS_dom"/>
</dbReference>
<dbReference type="PROSITE" id="PS50850">
    <property type="entry name" value="MFS"/>
    <property type="match status" value="1"/>
</dbReference>
<evidence type="ECO:0000256" key="2">
    <source>
        <dbReference type="ARBA" id="ARBA00022448"/>
    </source>
</evidence>
<feature type="transmembrane region" description="Helical" evidence="6">
    <location>
        <begin position="59"/>
        <end position="79"/>
    </location>
</feature>
<dbReference type="PANTHER" id="PTHR42718:SF9">
    <property type="entry name" value="MAJOR FACILITATOR SUPERFAMILY MULTIDRUG TRANSPORTER MFSC"/>
    <property type="match status" value="1"/>
</dbReference>
<dbReference type="SUPFAM" id="SSF103473">
    <property type="entry name" value="MFS general substrate transporter"/>
    <property type="match status" value="1"/>
</dbReference>
<dbReference type="Proteomes" id="UP000239866">
    <property type="component" value="Unassembled WGS sequence"/>
</dbReference>
<sequence length="125" mass="13327">MAGLRVDELRQSYGERWRWYAVGTMMVATMATVLSATSINVALADIMVAFDLGQGQVHWLATGYVASMTLAMLCSTWVLDHIGVRAATMLVMTAFSVISVAGGLSTDVSLLFASRFALGALSGLM</sequence>
<protein>
    <recommendedName>
        <fullName evidence="7">Major facilitator superfamily (MFS) profile domain-containing protein</fullName>
    </recommendedName>
</protein>
<keyword evidence="3 6" id="KW-0812">Transmembrane</keyword>
<evidence type="ECO:0000256" key="3">
    <source>
        <dbReference type="ARBA" id="ARBA00022692"/>
    </source>
</evidence>
<evidence type="ECO:0000256" key="4">
    <source>
        <dbReference type="ARBA" id="ARBA00022989"/>
    </source>
</evidence>
<comment type="subcellular location">
    <subcellularLocation>
        <location evidence="1">Membrane</location>
        <topology evidence="1">Multi-pass membrane protein</topology>
    </subcellularLocation>
</comment>
<feature type="transmembrane region" description="Helical" evidence="6">
    <location>
        <begin position="20"/>
        <end position="39"/>
    </location>
</feature>
<dbReference type="Gene3D" id="1.20.1250.20">
    <property type="entry name" value="MFS general substrate transporter like domains"/>
    <property type="match status" value="1"/>
</dbReference>
<evidence type="ECO:0000256" key="1">
    <source>
        <dbReference type="ARBA" id="ARBA00004141"/>
    </source>
</evidence>
<dbReference type="PANTHER" id="PTHR42718">
    <property type="entry name" value="MAJOR FACILITATOR SUPERFAMILY MULTIDRUG TRANSPORTER MFSC"/>
    <property type="match status" value="1"/>
</dbReference>
<keyword evidence="4 6" id="KW-1133">Transmembrane helix</keyword>
<keyword evidence="2" id="KW-0813">Transport</keyword>
<organism evidence="8 9">
    <name type="scientific">Marinobacter fuscus</name>
    <dbReference type="NCBI Taxonomy" id="2109942"/>
    <lineage>
        <taxon>Bacteria</taxon>
        <taxon>Pseudomonadati</taxon>
        <taxon>Pseudomonadota</taxon>
        <taxon>Gammaproteobacteria</taxon>
        <taxon>Pseudomonadales</taxon>
        <taxon>Marinobacteraceae</taxon>
        <taxon>Marinobacter</taxon>
    </lineage>
</organism>
<dbReference type="GO" id="GO:0022857">
    <property type="term" value="F:transmembrane transporter activity"/>
    <property type="evidence" value="ECO:0007669"/>
    <property type="project" value="InterPro"/>
</dbReference>
<dbReference type="EMBL" id="PXNP01000009">
    <property type="protein sequence ID" value="PSF13295.1"/>
    <property type="molecule type" value="Genomic_DNA"/>
</dbReference>
<evidence type="ECO:0000313" key="9">
    <source>
        <dbReference type="Proteomes" id="UP000239866"/>
    </source>
</evidence>
<evidence type="ECO:0000313" key="8">
    <source>
        <dbReference type="EMBL" id="PSF13295.1"/>
    </source>
</evidence>
<gene>
    <name evidence="8" type="ORF">C7H09_01390</name>
</gene>
<dbReference type="InterPro" id="IPR036259">
    <property type="entry name" value="MFS_trans_sf"/>
</dbReference>
<dbReference type="InterPro" id="IPR011701">
    <property type="entry name" value="MFS"/>
</dbReference>
<dbReference type="GO" id="GO:0016020">
    <property type="term" value="C:membrane"/>
    <property type="evidence" value="ECO:0007669"/>
    <property type="project" value="UniProtKB-SubCell"/>
</dbReference>
<name>A0A2T1KT71_9GAMM</name>
<keyword evidence="5 6" id="KW-0472">Membrane</keyword>
<feature type="domain" description="Major facilitator superfamily (MFS) profile" evidence="7">
    <location>
        <begin position="21"/>
        <end position="125"/>
    </location>
</feature>
<feature type="transmembrane region" description="Helical" evidence="6">
    <location>
        <begin position="86"/>
        <end position="104"/>
    </location>
</feature>
<evidence type="ECO:0000256" key="5">
    <source>
        <dbReference type="ARBA" id="ARBA00023136"/>
    </source>
</evidence>
<dbReference type="Pfam" id="PF07690">
    <property type="entry name" value="MFS_1"/>
    <property type="match status" value="1"/>
</dbReference>
<dbReference type="OrthoDB" id="9812221at2"/>
<keyword evidence="9" id="KW-1185">Reference proteome</keyword>
<reference evidence="8 9" key="1">
    <citation type="submission" date="2018-03" db="EMBL/GenBank/DDBJ databases">
        <title>Marinobacter brunus sp. nov., a marine bacterium of Gamma-proteobacteria isolated from the surface seawater of the South China Sea.</title>
        <authorList>
            <person name="Cheng H."/>
            <person name="Wu Y.-H."/>
            <person name="Xamxidin M."/>
            <person name="Xu X.-W."/>
        </authorList>
    </citation>
    <scope>NUCLEOTIDE SEQUENCE [LARGE SCALE GENOMIC DNA]</scope>
    <source>
        <strain evidence="8 9">NH169-3</strain>
    </source>
</reference>
<accession>A0A2T1KT71</accession>
<evidence type="ECO:0000256" key="6">
    <source>
        <dbReference type="SAM" id="Phobius"/>
    </source>
</evidence>
<proteinExistence type="predicted"/>
<dbReference type="AlphaFoldDB" id="A0A2T1KT71"/>
<evidence type="ECO:0000259" key="7">
    <source>
        <dbReference type="PROSITE" id="PS50850"/>
    </source>
</evidence>